<evidence type="ECO:0000313" key="3">
    <source>
        <dbReference type="EMBL" id="WFG38516.1"/>
    </source>
</evidence>
<keyword evidence="4" id="KW-1185">Reference proteome</keyword>
<proteinExistence type="predicted"/>
<name>A0AAJ5ZED5_9CHLR</name>
<gene>
    <name evidence="2" type="ORF">GKO46_08455</name>
    <name evidence="3" type="ORF">GKO48_02460</name>
</gene>
<sequence>MTPWIFVTLGLIVAIGVVKLVLMWKFAQAQPATTAGDAPTMTNKRALEWALALIAVTFLTVGYSDMSLWFLPIIIYVALWIPQVSRKIATPKQSIYVGPAFGAAMIVSTLIQIFIWAG</sequence>
<feature type="transmembrane region" description="Helical" evidence="1">
    <location>
        <begin position="69"/>
        <end position="85"/>
    </location>
</feature>
<evidence type="ECO:0000256" key="1">
    <source>
        <dbReference type="SAM" id="Phobius"/>
    </source>
</evidence>
<dbReference type="Proteomes" id="UP001321249">
    <property type="component" value="Unassembled WGS sequence"/>
</dbReference>
<evidence type="ECO:0000313" key="2">
    <source>
        <dbReference type="EMBL" id="MDG0867104.1"/>
    </source>
</evidence>
<feature type="transmembrane region" description="Helical" evidence="1">
    <location>
        <begin position="46"/>
        <end position="63"/>
    </location>
</feature>
<reference evidence="3" key="2">
    <citation type="journal article" date="2023" name="Nat. Commun.">
        <title>Cultivation of marine bacteria of the SAR202 clade.</title>
        <authorList>
            <person name="Lim Y."/>
            <person name="Seo J.H."/>
            <person name="Giovannoni S.J."/>
            <person name="Kang I."/>
            <person name="Cho J.C."/>
        </authorList>
    </citation>
    <scope>NUCLEOTIDE SEQUENCE</scope>
    <source>
        <strain evidence="3">JH1073</strain>
    </source>
</reference>
<evidence type="ECO:0000313" key="4">
    <source>
        <dbReference type="Proteomes" id="UP001219901"/>
    </source>
</evidence>
<keyword evidence="1" id="KW-1133">Transmembrane helix</keyword>
<dbReference type="RefSeq" id="WP_342825113.1">
    <property type="nucleotide sequence ID" value="NZ_CP046146.1"/>
</dbReference>
<dbReference type="EMBL" id="CP046147">
    <property type="protein sequence ID" value="WFG38516.1"/>
    <property type="molecule type" value="Genomic_DNA"/>
</dbReference>
<reference evidence="4 5" key="1">
    <citation type="submission" date="2019-11" db="EMBL/GenBank/DDBJ databases">
        <authorList>
            <person name="Cho J.-C."/>
        </authorList>
    </citation>
    <scope>NUCLEOTIDE SEQUENCE [LARGE SCALE GENOMIC DNA]</scope>
    <source>
        <strain evidence="3 4">JH1073</strain>
        <strain evidence="2 5">JH702</strain>
    </source>
</reference>
<organism evidence="3 4">
    <name type="scientific">Candidatus Lucifugimonas marina</name>
    <dbReference type="NCBI Taxonomy" id="3038979"/>
    <lineage>
        <taxon>Bacteria</taxon>
        <taxon>Bacillati</taxon>
        <taxon>Chloroflexota</taxon>
        <taxon>Dehalococcoidia</taxon>
        <taxon>SAR202 cluster</taxon>
        <taxon>Candidatus Lucifugimonadales</taxon>
        <taxon>Candidatus Lucifugimonadaceae</taxon>
        <taxon>Candidatus Lucifugimonas</taxon>
    </lineage>
</organism>
<dbReference type="Proteomes" id="UP001219901">
    <property type="component" value="Chromosome"/>
</dbReference>
<accession>A0AAJ5ZED5</accession>
<keyword evidence="1" id="KW-0812">Transmembrane</keyword>
<evidence type="ECO:0000313" key="5">
    <source>
        <dbReference type="Proteomes" id="UP001321249"/>
    </source>
</evidence>
<reference evidence="4" key="3">
    <citation type="submission" date="2023-06" db="EMBL/GenBank/DDBJ databases">
        <title>Pangenomics reveal diversification of enzyme families and niche specialization in globally abundant SAR202 bacteria.</title>
        <authorList>
            <person name="Saw J.H.W."/>
        </authorList>
    </citation>
    <scope>NUCLEOTIDE SEQUENCE [LARGE SCALE GENOMIC DNA]</scope>
    <source>
        <strain evidence="4">JH1073</strain>
    </source>
</reference>
<feature type="transmembrane region" description="Helical" evidence="1">
    <location>
        <begin position="6"/>
        <end position="26"/>
    </location>
</feature>
<feature type="transmembrane region" description="Helical" evidence="1">
    <location>
        <begin position="97"/>
        <end position="117"/>
    </location>
</feature>
<keyword evidence="1" id="KW-0472">Membrane</keyword>
<dbReference type="AlphaFoldDB" id="A0AAJ5ZED5"/>
<dbReference type="EMBL" id="WMBE01000002">
    <property type="protein sequence ID" value="MDG0867104.1"/>
    <property type="molecule type" value="Genomic_DNA"/>
</dbReference>
<protein>
    <submittedName>
        <fullName evidence="3">Uncharacterized protein</fullName>
    </submittedName>
</protein>